<sequence length="370" mass="39904">MKVALFVGNLQGGGAERMMVNLANSFAALGNETSLLCADFSGPYCAEVANDVTVYDFKKKGAFAAVKDLRSYLKSNQPDYLLTTQSHVSACAVLAHKLSGQSSTKLIIREATTPSEASRRKGGIKSKIVSFLIKQLYNKANGFVAVSEGVRADMIPYYSLKPQNAVVINNPVVTASMDTLAKAPADHPFLFTHRKHITIMGVGRISKVKDFGTLLKALAELKKNTPAKLIILGDITTNPSEYEKLQGLVNELGLQADVSFPGFVANPFAYLSKADVFVLSSLYEGMPGVLIQALACGCQCVSTDCKNGPAEILQGDKYGTLVPVGDFEAMAQAINNASANPKDPEYLKTRSMDFNDVNSAKAYINYFKQL</sequence>
<dbReference type="PANTHER" id="PTHR12526:SF638">
    <property type="entry name" value="SPORE COAT PROTEIN SA"/>
    <property type="match status" value="1"/>
</dbReference>
<keyword evidence="4" id="KW-0808">Transferase</keyword>
<dbReference type="Proteomes" id="UP000297248">
    <property type="component" value="Unassembled WGS sequence"/>
</dbReference>
<dbReference type="AlphaFoldDB" id="A0A4Y8AG38"/>
<dbReference type="EMBL" id="JACIEG010000002">
    <property type="protein sequence ID" value="MBB3968628.1"/>
    <property type="molecule type" value="Genomic_DNA"/>
</dbReference>
<dbReference type="RefSeq" id="WP_134335770.1">
    <property type="nucleotide sequence ID" value="NZ_BMCZ01000004.1"/>
</dbReference>
<organism evidence="4 5">
    <name type="scientific">Mucilaginibacter phyllosphaerae</name>
    <dbReference type="NCBI Taxonomy" id="1812349"/>
    <lineage>
        <taxon>Bacteria</taxon>
        <taxon>Pseudomonadati</taxon>
        <taxon>Bacteroidota</taxon>
        <taxon>Sphingobacteriia</taxon>
        <taxon>Sphingobacteriales</taxon>
        <taxon>Sphingobacteriaceae</taxon>
        <taxon>Mucilaginibacter</taxon>
    </lineage>
</organism>
<name>A0A4Y8AG38_9SPHI</name>
<accession>A0A4Y8AG38</accession>
<evidence type="ECO:0000313" key="4">
    <source>
        <dbReference type="EMBL" id="TEW67734.1"/>
    </source>
</evidence>
<dbReference type="Pfam" id="PF00534">
    <property type="entry name" value="Glycos_transf_1"/>
    <property type="match status" value="1"/>
</dbReference>
<reference evidence="4" key="2">
    <citation type="submission" date="2019-03" db="EMBL/GenBank/DDBJ databases">
        <authorList>
            <person name="Yan Y.-Q."/>
            <person name="Du Z.-J."/>
        </authorList>
    </citation>
    <scope>NUCLEOTIDE SEQUENCE</scope>
    <source>
        <strain evidence="4">PP-F2FG21</strain>
    </source>
</reference>
<dbReference type="SUPFAM" id="SSF53756">
    <property type="entry name" value="UDP-Glycosyltransferase/glycogen phosphorylase"/>
    <property type="match status" value="1"/>
</dbReference>
<feature type="domain" description="Glycosyl transferase family 1" evidence="1">
    <location>
        <begin position="195"/>
        <end position="349"/>
    </location>
</feature>
<comment type="caution">
    <text evidence="4">The sequence shown here is derived from an EMBL/GenBank/DDBJ whole genome shotgun (WGS) entry which is preliminary data.</text>
</comment>
<dbReference type="GO" id="GO:0016757">
    <property type="term" value="F:glycosyltransferase activity"/>
    <property type="evidence" value="ECO:0007669"/>
    <property type="project" value="InterPro"/>
</dbReference>
<keyword evidence="6" id="KW-1185">Reference proteome</keyword>
<protein>
    <submittedName>
        <fullName evidence="3 4">Glycosyltransferase</fullName>
    </submittedName>
</protein>
<evidence type="ECO:0000313" key="5">
    <source>
        <dbReference type="Proteomes" id="UP000297248"/>
    </source>
</evidence>
<feature type="domain" description="Glycosyltransferase subfamily 4-like N-terminal" evidence="2">
    <location>
        <begin position="13"/>
        <end position="174"/>
    </location>
</feature>
<dbReference type="InterPro" id="IPR001296">
    <property type="entry name" value="Glyco_trans_1"/>
</dbReference>
<gene>
    <name evidence="4" type="ORF">E2R65_07030</name>
    <name evidence="3" type="ORF">GGR35_001220</name>
</gene>
<dbReference type="Proteomes" id="UP000583101">
    <property type="component" value="Unassembled WGS sequence"/>
</dbReference>
<dbReference type="EMBL" id="SNQG01000002">
    <property type="protein sequence ID" value="TEW67734.1"/>
    <property type="molecule type" value="Genomic_DNA"/>
</dbReference>
<evidence type="ECO:0000313" key="3">
    <source>
        <dbReference type="EMBL" id="MBB3968628.1"/>
    </source>
</evidence>
<evidence type="ECO:0000313" key="6">
    <source>
        <dbReference type="Proteomes" id="UP000583101"/>
    </source>
</evidence>
<dbReference type="InterPro" id="IPR028098">
    <property type="entry name" value="Glyco_trans_4-like_N"/>
</dbReference>
<dbReference type="PANTHER" id="PTHR12526">
    <property type="entry name" value="GLYCOSYLTRANSFERASE"/>
    <property type="match status" value="1"/>
</dbReference>
<proteinExistence type="predicted"/>
<evidence type="ECO:0000259" key="2">
    <source>
        <dbReference type="Pfam" id="PF13439"/>
    </source>
</evidence>
<dbReference type="PROSITE" id="PS50007">
    <property type="entry name" value="PIPLC_X_DOMAIN"/>
    <property type="match status" value="1"/>
</dbReference>
<dbReference type="Pfam" id="PF13439">
    <property type="entry name" value="Glyco_transf_4"/>
    <property type="match status" value="1"/>
</dbReference>
<reference evidence="4 5" key="1">
    <citation type="journal article" date="2016" name="Int. J. Syst. Evol. Microbiol.">
        <title>Proposal of Mucilaginibacter phyllosphaerae sp. nov. isolated from the phyllosphere of Galium album.</title>
        <authorList>
            <person name="Aydogan E.L."/>
            <person name="Busse H.J."/>
            <person name="Moser G."/>
            <person name="Muller C."/>
            <person name="Kampfer P."/>
            <person name="Glaeser S.P."/>
        </authorList>
    </citation>
    <scope>NUCLEOTIDE SEQUENCE [LARGE SCALE GENOMIC DNA]</scope>
    <source>
        <strain evidence="4 5">PP-F2FG21</strain>
    </source>
</reference>
<dbReference type="Gene3D" id="3.40.50.2000">
    <property type="entry name" value="Glycogen Phosphorylase B"/>
    <property type="match status" value="2"/>
</dbReference>
<dbReference type="CDD" id="cd03811">
    <property type="entry name" value="GT4_GT28_WabH-like"/>
    <property type="match status" value="1"/>
</dbReference>
<reference evidence="3 6" key="3">
    <citation type="submission" date="2020-08" db="EMBL/GenBank/DDBJ databases">
        <title>Genomic Encyclopedia of Type Strains, Phase IV (KMG-IV): sequencing the most valuable type-strain genomes for metagenomic binning, comparative biology and taxonomic classification.</title>
        <authorList>
            <person name="Goeker M."/>
        </authorList>
    </citation>
    <scope>NUCLEOTIDE SEQUENCE [LARGE SCALE GENOMIC DNA]</scope>
    <source>
        <strain evidence="3 6">DSM 100995</strain>
    </source>
</reference>
<dbReference type="OrthoDB" id="9811239at2"/>
<evidence type="ECO:0000259" key="1">
    <source>
        <dbReference type="Pfam" id="PF00534"/>
    </source>
</evidence>